<dbReference type="PANTHER" id="PTHR24369:SF161">
    <property type="entry name" value="LEUCINE-RICH REPEAT-CONTAINING PROTEIN 53"/>
    <property type="match status" value="1"/>
</dbReference>
<dbReference type="InterPro" id="IPR050541">
    <property type="entry name" value="LRR_TM_domain-containing"/>
</dbReference>
<dbReference type="Ensembl" id="ENSRNOT00000104809.2">
    <property type="protein sequence ID" value="ENSRNOP00000095288.1"/>
    <property type="gene ID" value="ENSRNOG00000068038.2"/>
</dbReference>
<dbReference type="OMA" id="SQCGHEP"/>
<dbReference type="InterPro" id="IPR032675">
    <property type="entry name" value="LRR_dom_sf"/>
</dbReference>
<evidence type="ECO:0000256" key="1">
    <source>
        <dbReference type="ARBA" id="ARBA00022614"/>
    </source>
</evidence>
<proteinExistence type="predicted"/>
<dbReference type="GeneTree" id="ENSGT00940000166371"/>
<keyword evidence="3" id="KW-1133">Transmembrane helix</keyword>
<dbReference type="Pfam" id="PF13855">
    <property type="entry name" value="LRR_8"/>
    <property type="match status" value="1"/>
</dbReference>
<dbReference type="AlphaFoldDB" id="A0A8I6AMC2"/>
<reference evidence="4" key="2">
    <citation type="submission" date="2025-08" db="UniProtKB">
        <authorList>
            <consortium name="Ensembl"/>
        </authorList>
    </citation>
    <scope>IDENTIFICATION</scope>
    <source>
        <strain evidence="4">Brown Norway</strain>
    </source>
</reference>
<gene>
    <name evidence="4 6" type="primary">Lrrc53</name>
</gene>
<dbReference type="SMART" id="SM00369">
    <property type="entry name" value="LRR_TYP"/>
    <property type="match status" value="5"/>
</dbReference>
<evidence type="ECO:0000313" key="5">
    <source>
        <dbReference type="Proteomes" id="UP000002494"/>
    </source>
</evidence>
<evidence type="ECO:0000256" key="3">
    <source>
        <dbReference type="SAM" id="Phobius"/>
    </source>
</evidence>
<dbReference type="Proteomes" id="UP000002494">
    <property type="component" value="Chromosome 2"/>
</dbReference>
<dbReference type="InterPro" id="IPR001611">
    <property type="entry name" value="Leu-rich_rpt"/>
</dbReference>
<evidence type="ECO:0000256" key="2">
    <source>
        <dbReference type="ARBA" id="ARBA00022737"/>
    </source>
</evidence>
<keyword evidence="5" id="KW-1185">Reference proteome</keyword>
<dbReference type="RGD" id="7683241">
    <property type="gene designation" value="Lrrc53"/>
</dbReference>
<name>A0A8I6AMC2_RAT</name>
<feature type="transmembrane region" description="Helical" evidence="3">
    <location>
        <begin position="279"/>
        <end position="303"/>
    </location>
</feature>
<accession>A0A8I6AMC2</accession>
<protein>
    <submittedName>
        <fullName evidence="4">Leucine rich repeat containing 53</fullName>
    </submittedName>
</protein>
<dbReference type="SUPFAM" id="SSF52058">
    <property type="entry name" value="L domain-like"/>
    <property type="match status" value="1"/>
</dbReference>
<organism evidence="4 5">
    <name type="scientific">Rattus norvegicus</name>
    <name type="common">Rat</name>
    <dbReference type="NCBI Taxonomy" id="10116"/>
    <lineage>
        <taxon>Eukaryota</taxon>
        <taxon>Metazoa</taxon>
        <taxon>Chordata</taxon>
        <taxon>Craniata</taxon>
        <taxon>Vertebrata</taxon>
        <taxon>Euteleostomi</taxon>
        <taxon>Mammalia</taxon>
        <taxon>Eutheria</taxon>
        <taxon>Euarchontoglires</taxon>
        <taxon>Glires</taxon>
        <taxon>Rodentia</taxon>
        <taxon>Myomorpha</taxon>
        <taxon>Muroidea</taxon>
        <taxon>Muridae</taxon>
        <taxon>Murinae</taxon>
        <taxon>Rattus</taxon>
    </lineage>
</organism>
<keyword evidence="3" id="KW-0472">Membrane</keyword>
<keyword evidence="3" id="KW-0812">Transmembrane</keyword>
<dbReference type="Gene3D" id="3.80.10.10">
    <property type="entry name" value="Ribonuclease Inhibitor"/>
    <property type="match status" value="2"/>
</dbReference>
<keyword evidence="2" id="KW-0677">Repeat</keyword>
<reference evidence="4" key="1">
    <citation type="submission" date="2024-01" db="EMBL/GenBank/DDBJ databases">
        <title>GRCr8: a new rat reference genome assembly contstructed from accurate long reads and long range scaffolding.</title>
        <authorList>
            <person name="Doris P.A."/>
            <person name="Kalbfleisch T."/>
            <person name="Li K."/>
            <person name="Howe K."/>
            <person name="Wood J."/>
        </authorList>
    </citation>
    <scope>NUCLEOTIDE SEQUENCE [LARGE SCALE GENOMIC DNA]</scope>
    <source>
        <strain evidence="4">Brown Norway</strain>
    </source>
</reference>
<dbReference type="AGR" id="RGD:7683241"/>
<dbReference type="InterPro" id="IPR003591">
    <property type="entry name" value="Leu-rich_rpt_typical-subtyp"/>
</dbReference>
<evidence type="ECO:0000313" key="6">
    <source>
        <dbReference type="RGD" id="7683241"/>
    </source>
</evidence>
<dbReference type="PANTHER" id="PTHR24369">
    <property type="entry name" value="ANTIGEN BSP, PUTATIVE-RELATED"/>
    <property type="match status" value="1"/>
</dbReference>
<sequence>MLYVTVACPASCVACTQDVTLCHQLNHIVAAPETTKVLILTDGDLSSVERTNLTLQVNLALLSLSRNAIYRIQVGSLHGLTKLRTSSLGHNHIPSSSLSDHTFSKQRSLQVLVLNHNSLRSLRAAWFRNKALSRLFSFKGANLHRLRHLDLSNDFISFIEKDAFQPLPQLQEVDLSRNMLAHTPDAFTPLKQLSPLSLEGNHWSCTCDLYQLARFLRKFVKSPARTLRNTKDPNCEVFPAAVATAKSMLRLSETNCDSKGHNVTLALKDRRPLLPGQDVALITVLGFAGAIGLTCAGLVIFNWKLQQGRANERTSKNLSCRTLNESPCAHEARNGRAVGYCNCHLTRENETQVMSDVGSRKEAPLRQENSHQARLAPKSTAVDVSFRKLKGRDHEAHSACSCLADELRAGCLGPPGNKKALYDADLATRCCPKTAEKPSNQKRGEIRSQILPQHGTKTIDVSSDTFRSRYATSSSALARESVGKHLMNESCLPFMEQHCLPH</sequence>
<keyword evidence="1" id="KW-0433">Leucine-rich repeat</keyword>
<evidence type="ECO:0000313" key="4">
    <source>
        <dbReference type="Ensembl" id="ENSRNOP00000095288.1"/>
    </source>
</evidence>
<reference evidence="4" key="3">
    <citation type="submission" date="2025-09" db="UniProtKB">
        <authorList>
            <consortium name="Ensembl"/>
        </authorList>
    </citation>
    <scope>IDENTIFICATION</scope>
    <source>
        <strain evidence="4">Brown Norway</strain>
    </source>
</reference>